<dbReference type="Pfam" id="PF01565">
    <property type="entry name" value="FAD_binding_4"/>
    <property type="match status" value="1"/>
</dbReference>
<dbReference type="EMBL" id="PFBL01000018">
    <property type="protein sequence ID" value="PIR83137.1"/>
    <property type="molecule type" value="Genomic_DNA"/>
</dbReference>
<evidence type="ECO:0000256" key="1">
    <source>
        <dbReference type="ARBA" id="ARBA00001974"/>
    </source>
</evidence>
<reference evidence="19" key="1">
    <citation type="submission" date="2017-09" db="EMBL/GenBank/DDBJ databases">
        <title>Depth-based differentiation of microbial function through sediment-hosted aquifers and enrichment of novel symbionts in the deep terrestrial subsurface.</title>
        <authorList>
            <person name="Probst A.J."/>
            <person name="Ladd B."/>
            <person name="Jarett J.K."/>
            <person name="Geller-Mcgrath D.E."/>
            <person name="Sieber C.M.K."/>
            <person name="Emerson J.B."/>
            <person name="Anantharaman K."/>
            <person name="Thomas B.C."/>
            <person name="Malmstrom R."/>
            <person name="Stieglmeier M."/>
            <person name="Klingl A."/>
            <person name="Woyke T."/>
            <person name="Ryan C.M."/>
            <person name="Banfield J.F."/>
        </authorList>
    </citation>
    <scope>NUCLEOTIDE SEQUENCE [LARGE SCALE GENOMIC DNA]</scope>
</reference>
<dbReference type="InterPro" id="IPR003170">
    <property type="entry name" value="MurB"/>
</dbReference>
<feature type="active site" evidence="16">
    <location>
        <position position="349"/>
    </location>
</feature>
<dbReference type="PANTHER" id="PTHR21071">
    <property type="entry name" value="UDP-N-ACETYLENOLPYRUVOYLGLUCOSAMINE REDUCTASE"/>
    <property type="match status" value="1"/>
</dbReference>
<gene>
    <name evidence="16" type="primary">murB</name>
    <name evidence="18" type="ORF">COU19_02100</name>
</gene>
<dbReference type="Gene3D" id="3.30.43.10">
    <property type="entry name" value="Uridine Diphospho-n-acetylenolpyruvylglucosamine Reductase, domain 2"/>
    <property type="match status" value="1"/>
</dbReference>
<dbReference type="InterPro" id="IPR006094">
    <property type="entry name" value="Oxid_FAD_bind_N"/>
</dbReference>
<dbReference type="GO" id="GO:0009252">
    <property type="term" value="P:peptidoglycan biosynthetic process"/>
    <property type="evidence" value="ECO:0007669"/>
    <property type="project" value="UniProtKB-UniRule"/>
</dbReference>
<evidence type="ECO:0000256" key="6">
    <source>
        <dbReference type="ARBA" id="ARBA00022618"/>
    </source>
</evidence>
<comment type="subcellular location">
    <subcellularLocation>
        <location evidence="3 16">Cytoplasm</location>
    </subcellularLocation>
</comment>
<dbReference type="GO" id="GO:0071949">
    <property type="term" value="F:FAD binding"/>
    <property type="evidence" value="ECO:0007669"/>
    <property type="project" value="InterPro"/>
</dbReference>
<dbReference type="Gene3D" id="3.90.78.10">
    <property type="entry name" value="UDP-N-acetylenolpyruvoylglucosamine reductase, C-terminal domain"/>
    <property type="match status" value="1"/>
</dbReference>
<dbReference type="InterPro" id="IPR016169">
    <property type="entry name" value="FAD-bd_PCMH_sub2"/>
</dbReference>
<dbReference type="InterPro" id="IPR036318">
    <property type="entry name" value="FAD-bd_PCMH-like_sf"/>
</dbReference>
<dbReference type="PROSITE" id="PS51387">
    <property type="entry name" value="FAD_PCMH"/>
    <property type="match status" value="1"/>
</dbReference>
<evidence type="ECO:0000256" key="11">
    <source>
        <dbReference type="ARBA" id="ARBA00022984"/>
    </source>
</evidence>
<keyword evidence="6 16" id="KW-0132">Cell division</keyword>
<evidence type="ECO:0000256" key="12">
    <source>
        <dbReference type="ARBA" id="ARBA00023002"/>
    </source>
</evidence>
<feature type="domain" description="FAD-binding PCMH-type" evidence="17">
    <location>
        <begin position="16"/>
        <end position="189"/>
    </location>
</feature>
<organism evidence="18 19">
    <name type="scientific">Candidatus Kaiserbacteria bacterium CG10_big_fil_rev_8_21_14_0_10_56_12</name>
    <dbReference type="NCBI Taxonomy" id="1974611"/>
    <lineage>
        <taxon>Bacteria</taxon>
        <taxon>Candidatus Kaiseribacteriota</taxon>
    </lineage>
</organism>
<dbReference type="GO" id="GO:0071555">
    <property type="term" value="P:cell wall organization"/>
    <property type="evidence" value="ECO:0007669"/>
    <property type="project" value="UniProtKB-KW"/>
</dbReference>
<keyword evidence="11 16" id="KW-0573">Peptidoglycan synthesis</keyword>
<keyword evidence="14 16" id="KW-0961">Cell wall biogenesis/degradation</keyword>
<evidence type="ECO:0000256" key="4">
    <source>
        <dbReference type="ARBA" id="ARBA00004752"/>
    </source>
</evidence>
<keyword evidence="12 16" id="KW-0560">Oxidoreductase</keyword>
<protein>
    <recommendedName>
        <fullName evidence="16">UDP-N-acetylenolpyruvoylglucosamine reductase</fullName>
        <ecNumber evidence="16">1.3.1.98</ecNumber>
    </recommendedName>
    <alternativeName>
        <fullName evidence="16">UDP-N-acetylmuramate dehydrogenase</fullName>
    </alternativeName>
</protein>
<evidence type="ECO:0000256" key="13">
    <source>
        <dbReference type="ARBA" id="ARBA00023306"/>
    </source>
</evidence>
<keyword evidence="5 16" id="KW-0963">Cytoplasm</keyword>
<evidence type="ECO:0000313" key="18">
    <source>
        <dbReference type="EMBL" id="PIR83137.1"/>
    </source>
</evidence>
<comment type="caution">
    <text evidence="16">Lacks conserved residue(s) required for the propagation of feature annotation.</text>
</comment>
<dbReference type="GO" id="GO:0008360">
    <property type="term" value="P:regulation of cell shape"/>
    <property type="evidence" value="ECO:0007669"/>
    <property type="project" value="UniProtKB-KW"/>
</dbReference>
<dbReference type="GO" id="GO:0051301">
    <property type="term" value="P:cell division"/>
    <property type="evidence" value="ECO:0007669"/>
    <property type="project" value="UniProtKB-KW"/>
</dbReference>
<evidence type="ECO:0000256" key="5">
    <source>
        <dbReference type="ARBA" id="ARBA00022490"/>
    </source>
</evidence>
<dbReference type="GO" id="GO:0008762">
    <property type="term" value="F:UDP-N-acetylmuramate dehydrogenase activity"/>
    <property type="evidence" value="ECO:0007669"/>
    <property type="project" value="UniProtKB-UniRule"/>
</dbReference>
<sequence>MIVEENVALAPLTTFKIGGPARYFVEARTLDDVREALAFARERGLQIFVLGGGSNILIADEGFDGLVLRLRFEDVEFKTTDSETLATVGAGVDWDVFVARAVARGCVGVELLSGIPGTVGGAVAANLGAYCAECSDTFVQAEVIDTQDPASALQTFTARDCTFSYHDSFFSHHPYRHIILRALFRFASDSARPQAYHDSRFNFADLTQEKGRTPTLQEVREAVIKVRGEKGVLSTSYRSAGSFFHMPFVSRATYEEVQRRARVLDAEKEAQLRPWAWEQPDGTYKIAPGFLLEYTRFQKGYARGAVGISPKHTLSVITSDGATAQEVVALACAMHDEVEKLFSISLEREVKYIGIKSEAQECVQFF</sequence>
<dbReference type="Pfam" id="PF02873">
    <property type="entry name" value="MurB_C"/>
    <property type="match status" value="1"/>
</dbReference>
<keyword evidence="7 16" id="KW-0285">Flavoprotein</keyword>
<dbReference type="Proteomes" id="UP000230179">
    <property type="component" value="Unassembled WGS sequence"/>
</dbReference>
<comment type="caution">
    <text evidence="18">The sequence shown here is derived from an EMBL/GenBank/DDBJ whole genome shotgun (WGS) entry which is preliminary data.</text>
</comment>
<comment type="function">
    <text evidence="2 16">Cell wall formation.</text>
</comment>
<evidence type="ECO:0000256" key="3">
    <source>
        <dbReference type="ARBA" id="ARBA00004496"/>
    </source>
</evidence>
<evidence type="ECO:0000256" key="7">
    <source>
        <dbReference type="ARBA" id="ARBA00022630"/>
    </source>
</evidence>
<keyword evidence="13 16" id="KW-0131">Cell cycle</keyword>
<evidence type="ECO:0000256" key="9">
    <source>
        <dbReference type="ARBA" id="ARBA00022857"/>
    </source>
</evidence>
<dbReference type="NCBIfam" id="NF010478">
    <property type="entry name" value="PRK13903.1"/>
    <property type="match status" value="1"/>
</dbReference>
<evidence type="ECO:0000256" key="8">
    <source>
        <dbReference type="ARBA" id="ARBA00022827"/>
    </source>
</evidence>
<dbReference type="SUPFAM" id="SSF56176">
    <property type="entry name" value="FAD-binding/transporter-associated domain-like"/>
    <property type="match status" value="1"/>
</dbReference>
<evidence type="ECO:0000256" key="15">
    <source>
        <dbReference type="ARBA" id="ARBA00048914"/>
    </source>
</evidence>
<evidence type="ECO:0000259" key="17">
    <source>
        <dbReference type="PROSITE" id="PS51387"/>
    </source>
</evidence>
<dbReference type="UniPathway" id="UPA00219"/>
<evidence type="ECO:0000256" key="2">
    <source>
        <dbReference type="ARBA" id="ARBA00003921"/>
    </source>
</evidence>
<feature type="active site" description="Proton donor" evidence="16">
    <location>
        <position position="242"/>
    </location>
</feature>
<comment type="pathway">
    <text evidence="4 16">Cell wall biogenesis; peptidoglycan biosynthesis.</text>
</comment>
<dbReference type="InterPro" id="IPR036635">
    <property type="entry name" value="MurB_C_sf"/>
</dbReference>
<dbReference type="AlphaFoldDB" id="A0A2H0U9R7"/>
<dbReference type="GO" id="GO:0005829">
    <property type="term" value="C:cytosol"/>
    <property type="evidence" value="ECO:0007669"/>
    <property type="project" value="TreeGrafter"/>
</dbReference>
<dbReference type="InterPro" id="IPR016167">
    <property type="entry name" value="FAD-bd_PCMH_sub1"/>
</dbReference>
<dbReference type="PANTHER" id="PTHR21071:SF4">
    <property type="entry name" value="UDP-N-ACETYLENOLPYRUVOYLGLUCOSAMINE REDUCTASE"/>
    <property type="match status" value="1"/>
</dbReference>
<dbReference type="Gene3D" id="3.30.465.10">
    <property type="match status" value="1"/>
</dbReference>
<keyword evidence="10 16" id="KW-0133">Cell shape</keyword>
<dbReference type="InterPro" id="IPR011601">
    <property type="entry name" value="MurB_C"/>
</dbReference>
<comment type="cofactor">
    <cofactor evidence="1 16">
        <name>FAD</name>
        <dbReference type="ChEBI" id="CHEBI:57692"/>
    </cofactor>
</comment>
<evidence type="ECO:0000256" key="16">
    <source>
        <dbReference type="HAMAP-Rule" id="MF_00037"/>
    </source>
</evidence>
<accession>A0A2H0U9R7</accession>
<comment type="similarity">
    <text evidence="16">Belongs to the MurB family.</text>
</comment>
<keyword evidence="8 16" id="KW-0274">FAD</keyword>
<evidence type="ECO:0000256" key="14">
    <source>
        <dbReference type="ARBA" id="ARBA00023316"/>
    </source>
</evidence>
<dbReference type="SUPFAM" id="SSF56194">
    <property type="entry name" value="Uridine diphospho-N-Acetylenolpyruvylglucosamine reductase, MurB, C-terminal domain"/>
    <property type="match status" value="1"/>
</dbReference>
<evidence type="ECO:0000256" key="10">
    <source>
        <dbReference type="ARBA" id="ARBA00022960"/>
    </source>
</evidence>
<evidence type="ECO:0000313" key="19">
    <source>
        <dbReference type="Proteomes" id="UP000230179"/>
    </source>
</evidence>
<keyword evidence="9 16" id="KW-0521">NADP</keyword>
<dbReference type="EC" id="1.3.1.98" evidence="16"/>
<dbReference type="InterPro" id="IPR016166">
    <property type="entry name" value="FAD-bd_PCMH"/>
</dbReference>
<comment type="catalytic activity">
    <reaction evidence="15 16">
        <text>UDP-N-acetyl-alpha-D-muramate + NADP(+) = UDP-N-acetyl-3-O-(1-carboxyvinyl)-alpha-D-glucosamine + NADPH + H(+)</text>
        <dbReference type="Rhea" id="RHEA:12248"/>
        <dbReference type="ChEBI" id="CHEBI:15378"/>
        <dbReference type="ChEBI" id="CHEBI:57783"/>
        <dbReference type="ChEBI" id="CHEBI:58349"/>
        <dbReference type="ChEBI" id="CHEBI:68483"/>
        <dbReference type="ChEBI" id="CHEBI:70757"/>
        <dbReference type="EC" id="1.3.1.98"/>
    </reaction>
</comment>
<dbReference type="NCBIfam" id="TIGR00179">
    <property type="entry name" value="murB"/>
    <property type="match status" value="1"/>
</dbReference>
<dbReference type="HAMAP" id="MF_00037">
    <property type="entry name" value="MurB"/>
    <property type="match status" value="1"/>
</dbReference>
<name>A0A2H0U9R7_9BACT</name>
<proteinExistence type="inferred from homology"/>